<evidence type="ECO:0000313" key="3">
    <source>
        <dbReference type="Proteomes" id="UP000464620"/>
    </source>
</evidence>
<dbReference type="AlphaFoldDB" id="A0A6B9VFH3"/>
<evidence type="ECO:0000256" key="1">
    <source>
        <dbReference type="ARBA" id="ARBA00006974"/>
    </source>
</evidence>
<organism evidence="2 3">
    <name type="scientific">Arachis hypogaea</name>
    <name type="common">Peanut</name>
    <dbReference type="NCBI Taxonomy" id="3818"/>
    <lineage>
        <taxon>Eukaryota</taxon>
        <taxon>Viridiplantae</taxon>
        <taxon>Streptophyta</taxon>
        <taxon>Embryophyta</taxon>
        <taxon>Tracheophyta</taxon>
        <taxon>Spermatophyta</taxon>
        <taxon>Magnoliopsida</taxon>
        <taxon>eudicotyledons</taxon>
        <taxon>Gunneridae</taxon>
        <taxon>Pentapetalae</taxon>
        <taxon>rosids</taxon>
        <taxon>fabids</taxon>
        <taxon>Fabales</taxon>
        <taxon>Fabaceae</taxon>
        <taxon>Papilionoideae</taxon>
        <taxon>50 kb inversion clade</taxon>
        <taxon>dalbergioids sensu lato</taxon>
        <taxon>Dalbergieae</taxon>
        <taxon>Pterocarpus clade</taxon>
        <taxon>Arachis</taxon>
    </lineage>
</organism>
<proteinExistence type="inferred from homology"/>
<dbReference type="PANTHER" id="PTHR31374:SF427">
    <property type="entry name" value="SMALL AUXIN-UP RNA-RELATED"/>
    <property type="match status" value="1"/>
</dbReference>
<dbReference type="InterPro" id="IPR003676">
    <property type="entry name" value="SAUR_fam"/>
</dbReference>
<protein>
    <submittedName>
        <fullName evidence="2">Indole-3-acetic acid-induced protein</fullName>
    </submittedName>
</protein>
<dbReference type="GO" id="GO:0009733">
    <property type="term" value="P:response to auxin"/>
    <property type="evidence" value="ECO:0007669"/>
    <property type="project" value="InterPro"/>
</dbReference>
<dbReference type="Gramene" id="arahy.Tifrunner.gnm2.ann2.Ah19g457200.1">
    <property type="protein sequence ID" value="arahy.Tifrunner.gnm2.ann2.Ah19g457200.1-CDS-1"/>
    <property type="gene ID" value="arahy.Tifrunner.gnm2.ann2.Ah19g457200"/>
</dbReference>
<dbReference type="PANTHER" id="PTHR31374">
    <property type="entry name" value="AUXIN-INDUCED PROTEIN-LIKE-RELATED"/>
    <property type="match status" value="1"/>
</dbReference>
<evidence type="ECO:0000313" key="2">
    <source>
        <dbReference type="EMBL" id="QHN78918.1"/>
    </source>
</evidence>
<dbReference type="EMBL" id="CP031001">
    <property type="protein sequence ID" value="QHN78918.1"/>
    <property type="molecule type" value="Genomic_DNA"/>
</dbReference>
<name>A0A6B9VFH3_ARAHY</name>
<accession>A0A6B9VFH3</accession>
<dbReference type="Proteomes" id="UP000464620">
    <property type="component" value="Chromosome B09"/>
</dbReference>
<reference evidence="2 3" key="1">
    <citation type="submission" date="2020-01" db="EMBL/GenBank/DDBJ databases">
        <title>Genome sequence of Arachis hypogaea, cultivar Shitouqi.</title>
        <authorList>
            <person name="Zhuang W."/>
            <person name="Chen H."/>
            <person name="Varshney R."/>
            <person name="Wang D."/>
            <person name="Ming R."/>
        </authorList>
    </citation>
    <scope>NUCLEOTIDE SEQUENCE [LARGE SCALE GENOMIC DNA]</scope>
    <source>
        <tissue evidence="2">Young leaf</tissue>
    </source>
</reference>
<sequence>MMKVMKVKLLKSWLRGFTKLGKVKANFLIKCAIIHEKIDHMWIGYCFLFQNDEESLSSSCSYVPKDVPKGHLVVYVGEDCKRFVIKVGTLNNPLIKALLDHAEDVFGFDNNMLRIPCNETIFLNILHNATTLEDDQHHNKTLLHCF</sequence>
<dbReference type="Pfam" id="PF02519">
    <property type="entry name" value="Auxin_inducible"/>
    <property type="match status" value="1"/>
</dbReference>
<gene>
    <name evidence="2" type="ORF">DS421_19g665610</name>
</gene>
<comment type="similarity">
    <text evidence="1">Belongs to the ARG7 family.</text>
</comment>